<dbReference type="GO" id="GO:0006779">
    <property type="term" value="P:porphyrin-containing compound biosynthetic process"/>
    <property type="evidence" value="ECO:0007669"/>
    <property type="project" value="InterPro"/>
</dbReference>
<dbReference type="Pfam" id="PF01208">
    <property type="entry name" value="URO-D"/>
    <property type="match status" value="1"/>
</dbReference>
<dbReference type="PANTHER" id="PTHR21091">
    <property type="entry name" value="METHYLTETRAHYDROFOLATE:HOMOCYSTEINE METHYLTRANSFERASE RELATED"/>
    <property type="match status" value="1"/>
</dbReference>
<feature type="domain" description="Uroporphyrinogen decarboxylase (URO-D)" evidence="1">
    <location>
        <begin position="32"/>
        <end position="108"/>
    </location>
</feature>
<keyword evidence="3" id="KW-1185">Reference proteome</keyword>
<sequence length="110" mass="12471">MLLCHSALSRLFPYQLTLLAQDRSSVSTVRLESYQILYEKYPSFRERSESVDLVVEISLQPWKVFRPDGVILFSDILTPLPGMNIPFDIVKGKGPIIFNPLGTTADVEIK</sequence>
<comment type="caution">
    <text evidence="2">The sequence shown here is derived from an EMBL/GenBank/DDBJ whole genome shotgun (WGS) entry which is preliminary data.</text>
</comment>
<dbReference type="Proteomes" id="UP001141806">
    <property type="component" value="Unassembled WGS sequence"/>
</dbReference>
<dbReference type="PANTHER" id="PTHR21091:SF169">
    <property type="entry name" value="UROPORPHYRINOGEN DECARBOXYLASE"/>
    <property type="match status" value="1"/>
</dbReference>
<proteinExistence type="predicted"/>
<protein>
    <recommendedName>
        <fullName evidence="1">Uroporphyrinogen decarboxylase (URO-D) domain-containing protein</fullName>
    </recommendedName>
</protein>
<name>A0A9Q0R1E8_9MAGN</name>
<dbReference type="EMBL" id="JAMYWD010000002">
    <property type="protein sequence ID" value="KAJ4979380.1"/>
    <property type="molecule type" value="Genomic_DNA"/>
</dbReference>
<dbReference type="Gene3D" id="3.20.20.210">
    <property type="match status" value="1"/>
</dbReference>
<accession>A0A9Q0R1E8</accession>
<dbReference type="InterPro" id="IPR038071">
    <property type="entry name" value="UROD/MetE-like_sf"/>
</dbReference>
<evidence type="ECO:0000313" key="3">
    <source>
        <dbReference type="Proteomes" id="UP001141806"/>
    </source>
</evidence>
<gene>
    <name evidence="2" type="ORF">NE237_010160</name>
</gene>
<dbReference type="InterPro" id="IPR000257">
    <property type="entry name" value="Uroporphyrinogen_deCOase"/>
</dbReference>
<evidence type="ECO:0000313" key="2">
    <source>
        <dbReference type="EMBL" id="KAJ4979380.1"/>
    </source>
</evidence>
<evidence type="ECO:0000259" key="1">
    <source>
        <dbReference type="Pfam" id="PF01208"/>
    </source>
</evidence>
<dbReference type="AlphaFoldDB" id="A0A9Q0R1E8"/>
<organism evidence="2 3">
    <name type="scientific">Protea cynaroides</name>
    <dbReference type="NCBI Taxonomy" id="273540"/>
    <lineage>
        <taxon>Eukaryota</taxon>
        <taxon>Viridiplantae</taxon>
        <taxon>Streptophyta</taxon>
        <taxon>Embryophyta</taxon>
        <taxon>Tracheophyta</taxon>
        <taxon>Spermatophyta</taxon>
        <taxon>Magnoliopsida</taxon>
        <taxon>Proteales</taxon>
        <taxon>Proteaceae</taxon>
        <taxon>Protea</taxon>
    </lineage>
</organism>
<reference evidence="2" key="1">
    <citation type="journal article" date="2023" name="Plant J.">
        <title>The genome of the king protea, Protea cynaroides.</title>
        <authorList>
            <person name="Chang J."/>
            <person name="Duong T.A."/>
            <person name="Schoeman C."/>
            <person name="Ma X."/>
            <person name="Roodt D."/>
            <person name="Barker N."/>
            <person name="Li Z."/>
            <person name="Van de Peer Y."/>
            <person name="Mizrachi E."/>
        </authorList>
    </citation>
    <scope>NUCLEOTIDE SEQUENCE</scope>
    <source>
        <tissue evidence="2">Young leaves</tissue>
    </source>
</reference>
<dbReference type="GO" id="GO:0004853">
    <property type="term" value="F:uroporphyrinogen decarboxylase activity"/>
    <property type="evidence" value="ECO:0007669"/>
    <property type="project" value="InterPro"/>
</dbReference>
<dbReference type="OrthoDB" id="339900at2759"/>
<dbReference type="SUPFAM" id="SSF51726">
    <property type="entry name" value="UROD/MetE-like"/>
    <property type="match status" value="1"/>
</dbReference>